<sequence>MTTLSRIMDELCVKFFQSPMNYNTSNTDKILYISNPDKRKTCETNRYNFNKPVVDSSNSMLISASDRNYINAHFKNECGSISKPLLIQRRLGSLDVEMTQDNVKYYKDKVWPLGIVLYGVDDELGDTMDYKILRHAMTSIEISTCVVFQEVKTDGVLEAKSQIWFSKDGNEMPMLGFVENKQSVKLSSFVNGAAGHDAHVYNNLLRILGVHMMSNRFDRDNYVTINWRNVEKGKEQYLERAPEEAWLTQIPYDFDSITHAPANYMCGDCGLGATTVQPIQDYLWQRTISMGHSKDLSKYDIQIINMLYVTQCRKRLFDV</sequence>
<dbReference type="Proteomes" id="UP000789524">
    <property type="component" value="Unassembled WGS sequence"/>
</dbReference>
<dbReference type="GO" id="GO:0008270">
    <property type="term" value="F:zinc ion binding"/>
    <property type="evidence" value="ECO:0007669"/>
    <property type="project" value="InterPro"/>
</dbReference>
<name>A0A8J2VV23_9NEOP</name>
<dbReference type="InterPro" id="IPR006026">
    <property type="entry name" value="Peptidase_Metallo"/>
</dbReference>
<comment type="caution">
    <text evidence="1">Lacks conserved residue(s) required for the propagation of feature annotation.</text>
</comment>
<protein>
    <recommendedName>
        <fullName evidence="2">Metalloendopeptidase</fullName>
        <ecNumber evidence="2">3.4.24.-</ecNumber>
    </recommendedName>
</protein>
<evidence type="ECO:0000313" key="4">
    <source>
        <dbReference type="EMBL" id="CAG9577561.1"/>
    </source>
</evidence>
<feature type="domain" description="Peptidase M12A" evidence="3">
    <location>
        <begin position="102"/>
        <end position="313"/>
    </location>
</feature>
<evidence type="ECO:0000256" key="2">
    <source>
        <dbReference type="RuleBase" id="RU361183"/>
    </source>
</evidence>
<dbReference type="AlphaFoldDB" id="A0A8J2VV23"/>
<dbReference type="InterPro" id="IPR001506">
    <property type="entry name" value="Peptidase_M12A"/>
</dbReference>
<keyword evidence="2" id="KW-0482">Metalloprotease</keyword>
<dbReference type="SMART" id="SM00235">
    <property type="entry name" value="ZnMc"/>
    <property type="match status" value="1"/>
</dbReference>
<dbReference type="InterPro" id="IPR024079">
    <property type="entry name" value="MetalloPept_cat_dom_sf"/>
</dbReference>
<dbReference type="OrthoDB" id="291007at2759"/>
<evidence type="ECO:0000256" key="1">
    <source>
        <dbReference type="PROSITE-ProRule" id="PRU01211"/>
    </source>
</evidence>
<accession>A0A8J2VV23</accession>
<dbReference type="GO" id="GO:0004222">
    <property type="term" value="F:metalloendopeptidase activity"/>
    <property type="evidence" value="ECO:0007669"/>
    <property type="project" value="UniProtKB-UniRule"/>
</dbReference>
<comment type="cofactor">
    <cofactor evidence="2">
        <name>Zn(2+)</name>
        <dbReference type="ChEBI" id="CHEBI:29105"/>
    </cofactor>
    <text evidence="2">Binds 1 zinc ion per subunit.</text>
</comment>
<dbReference type="GO" id="GO:0006508">
    <property type="term" value="P:proteolysis"/>
    <property type="evidence" value="ECO:0007669"/>
    <property type="project" value="UniProtKB-KW"/>
</dbReference>
<keyword evidence="2" id="KW-0862">Zinc</keyword>
<comment type="caution">
    <text evidence="4">The sequence shown here is derived from an EMBL/GenBank/DDBJ whole genome shotgun (WGS) entry which is preliminary data.</text>
</comment>
<keyword evidence="2" id="KW-0479">Metal-binding</keyword>
<dbReference type="PROSITE" id="PS51864">
    <property type="entry name" value="ASTACIN"/>
    <property type="match status" value="1"/>
</dbReference>
<dbReference type="EC" id="3.4.24.-" evidence="2"/>
<dbReference type="PRINTS" id="PR00480">
    <property type="entry name" value="ASTACIN"/>
</dbReference>
<dbReference type="EMBL" id="CAKASE010000076">
    <property type="protein sequence ID" value="CAG9577561.1"/>
    <property type="molecule type" value="Genomic_DNA"/>
</dbReference>
<evidence type="ECO:0000259" key="3">
    <source>
        <dbReference type="PROSITE" id="PS51864"/>
    </source>
</evidence>
<keyword evidence="2" id="KW-0378">Hydrolase</keyword>
<dbReference type="PANTHER" id="PTHR10127">
    <property type="entry name" value="DISCOIDIN, CUB, EGF, LAMININ , AND ZINC METALLOPROTEASE DOMAIN CONTAINING"/>
    <property type="match status" value="1"/>
</dbReference>
<dbReference type="Pfam" id="PF01400">
    <property type="entry name" value="Astacin"/>
    <property type="match status" value="1"/>
</dbReference>
<dbReference type="Gene3D" id="3.40.390.10">
    <property type="entry name" value="Collagenase (Catalytic Domain)"/>
    <property type="match status" value="1"/>
</dbReference>
<dbReference type="SUPFAM" id="SSF55486">
    <property type="entry name" value="Metalloproteases ('zincins'), catalytic domain"/>
    <property type="match status" value="1"/>
</dbReference>
<keyword evidence="5" id="KW-1185">Reference proteome</keyword>
<keyword evidence="2" id="KW-0645">Protease</keyword>
<proteinExistence type="predicted"/>
<reference evidence="4" key="1">
    <citation type="submission" date="2021-09" db="EMBL/GenBank/DDBJ databases">
        <authorList>
            <person name="Martin H S."/>
        </authorList>
    </citation>
    <scope>NUCLEOTIDE SEQUENCE</scope>
</reference>
<organism evidence="4 5">
    <name type="scientific">Danaus chrysippus</name>
    <name type="common">African queen</name>
    <dbReference type="NCBI Taxonomy" id="151541"/>
    <lineage>
        <taxon>Eukaryota</taxon>
        <taxon>Metazoa</taxon>
        <taxon>Ecdysozoa</taxon>
        <taxon>Arthropoda</taxon>
        <taxon>Hexapoda</taxon>
        <taxon>Insecta</taxon>
        <taxon>Pterygota</taxon>
        <taxon>Neoptera</taxon>
        <taxon>Endopterygota</taxon>
        <taxon>Lepidoptera</taxon>
        <taxon>Glossata</taxon>
        <taxon>Ditrysia</taxon>
        <taxon>Papilionoidea</taxon>
        <taxon>Nymphalidae</taxon>
        <taxon>Danainae</taxon>
        <taxon>Danaini</taxon>
        <taxon>Danaina</taxon>
        <taxon>Danaus</taxon>
        <taxon>Anosia</taxon>
    </lineage>
</organism>
<gene>
    <name evidence="4" type="ORF">DCHRY22_LOCUS12379</name>
</gene>
<evidence type="ECO:0000313" key="5">
    <source>
        <dbReference type="Proteomes" id="UP000789524"/>
    </source>
</evidence>
<dbReference type="PANTHER" id="PTHR10127:SF850">
    <property type="entry name" value="METALLOENDOPEPTIDASE"/>
    <property type="match status" value="1"/>
</dbReference>